<evidence type="ECO:0000313" key="2">
    <source>
        <dbReference type="EMBL" id="CAD2178418.1"/>
    </source>
</evidence>
<gene>
    <name evidence="2" type="ORF">MENT_LOCUS30356</name>
</gene>
<comment type="caution">
    <text evidence="2">The sequence shown here is derived from an EMBL/GenBank/DDBJ whole genome shotgun (WGS) entry which is preliminary data.</text>
</comment>
<feature type="compositionally biased region" description="Acidic residues" evidence="1">
    <location>
        <begin position="186"/>
        <end position="201"/>
    </location>
</feature>
<name>A0A6V7VVI7_MELEN</name>
<dbReference type="Proteomes" id="UP000580250">
    <property type="component" value="Unassembled WGS sequence"/>
</dbReference>
<organism evidence="2 3">
    <name type="scientific">Meloidogyne enterolobii</name>
    <name type="common">Root-knot nematode worm</name>
    <name type="synonym">Meloidogyne mayaguensis</name>
    <dbReference type="NCBI Taxonomy" id="390850"/>
    <lineage>
        <taxon>Eukaryota</taxon>
        <taxon>Metazoa</taxon>
        <taxon>Ecdysozoa</taxon>
        <taxon>Nematoda</taxon>
        <taxon>Chromadorea</taxon>
        <taxon>Rhabditida</taxon>
        <taxon>Tylenchina</taxon>
        <taxon>Tylenchomorpha</taxon>
        <taxon>Tylenchoidea</taxon>
        <taxon>Meloidogynidae</taxon>
        <taxon>Meloidogyninae</taxon>
        <taxon>Meloidogyne</taxon>
    </lineage>
</organism>
<reference evidence="2 3" key="1">
    <citation type="submission" date="2020-08" db="EMBL/GenBank/DDBJ databases">
        <authorList>
            <person name="Koutsovoulos G."/>
            <person name="Danchin GJ E."/>
        </authorList>
    </citation>
    <scope>NUCLEOTIDE SEQUENCE [LARGE SCALE GENOMIC DNA]</scope>
</reference>
<evidence type="ECO:0000313" key="3">
    <source>
        <dbReference type="Proteomes" id="UP000580250"/>
    </source>
</evidence>
<proteinExistence type="predicted"/>
<evidence type="ECO:0000256" key="1">
    <source>
        <dbReference type="SAM" id="MobiDB-lite"/>
    </source>
</evidence>
<feature type="region of interest" description="Disordered" evidence="1">
    <location>
        <begin position="179"/>
        <end position="227"/>
    </location>
</feature>
<sequence length="263" mass="30072">MGKRKHKKKRIVKNSGSSRIVLSQKVDDGDEVFDEIDKFHAEYDAKLLKIVKQPKKPLAKEVLRVISDEDFSDDEEGFSDDEESLNNGKLRRNYYGTSYVDGDYGGAIHDSDEEEALQLEEQDAIARQIKLENANSCLDFNQFFRKDFELNNSEENAHLGEECGLVDLLQIEVQHPAVTSNSLVGEENEDEIIDESDDDSNSENSVSSVSESDVKQENKDDSGRERRKITYEMRKIKVFQRIEDGKRSKGMPVLLIEESFTKH</sequence>
<protein>
    <submittedName>
        <fullName evidence="2">Uncharacterized protein</fullName>
    </submittedName>
</protein>
<accession>A0A6V7VVI7</accession>
<dbReference type="EMBL" id="CAJEWN010000318">
    <property type="protein sequence ID" value="CAD2178418.1"/>
    <property type="molecule type" value="Genomic_DNA"/>
</dbReference>
<feature type="compositionally biased region" description="Low complexity" evidence="1">
    <location>
        <begin position="202"/>
        <end position="211"/>
    </location>
</feature>
<feature type="compositionally biased region" description="Basic and acidic residues" evidence="1">
    <location>
        <begin position="212"/>
        <end position="227"/>
    </location>
</feature>
<dbReference type="AlphaFoldDB" id="A0A6V7VVI7"/>